<keyword evidence="16" id="KW-0175">Coiled coil</keyword>
<dbReference type="SMART" id="SM00086">
    <property type="entry name" value="PAC"/>
    <property type="match status" value="2"/>
</dbReference>
<dbReference type="AlphaFoldDB" id="A0A9P6W9S1"/>
<accession>A0A9P6W9S1</accession>
<feature type="domain" description="PAS" evidence="18">
    <location>
        <begin position="428"/>
        <end position="486"/>
    </location>
</feature>
<dbReference type="PROSITE" id="PS50114">
    <property type="entry name" value="GATA_ZN_FINGER_2"/>
    <property type="match status" value="1"/>
</dbReference>
<dbReference type="InterPro" id="IPR000679">
    <property type="entry name" value="Znf_GATA"/>
</dbReference>
<evidence type="ECO:0000256" key="15">
    <source>
        <dbReference type="PROSITE-ProRule" id="PRU00094"/>
    </source>
</evidence>
<feature type="region of interest" description="Disordered" evidence="17">
    <location>
        <begin position="1"/>
        <end position="30"/>
    </location>
</feature>
<feature type="compositionally biased region" description="Polar residues" evidence="17">
    <location>
        <begin position="17"/>
        <end position="29"/>
    </location>
</feature>
<dbReference type="CDD" id="cd00202">
    <property type="entry name" value="ZnF_GATA"/>
    <property type="match status" value="1"/>
</dbReference>
<feature type="region of interest" description="Disordered" evidence="17">
    <location>
        <begin position="1210"/>
        <end position="1243"/>
    </location>
</feature>
<keyword evidence="7 15" id="KW-0863">Zinc-finger</keyword>
<dbReference type="PANTHER" id="PTHR47429">
    <property type="entry name" value="PROTEIN TWIN LOV 1"/>
    <property type="match status" value="1"/>
</dbReference>
<dbReference type="Proteomes" id="UP000777482">
    <property type="component" value="Unassembled WGS sequence"/>
</dbReference>
<evidence type="ECO:0000256" key="1">
    <source>
        <dbReference type="ARBA" id="ARBA00022543"/>
    </source>
</evidence>
<feature type="compositionally biased region" description="Low complexity" evidence="17">
    <location>
        <begin position="197"/>
        <end position="224"/>
    </location>
</feature>
<dbReference type="GO" id="GO:0005634">
    <property type="term" value="C:nucleus"/>
    <property type="evidence" value="ECO:0007669"/>
    <property type="project" value="TreeGrafter"/>
</dbReference>
<dbReference type="SUPFAM" id="SSF55785">
    <property type="entry name" value="PYP-like sensor domain (PAS domain)"/>
    <property type="match status" value="2"/>
</dbReference>
<feature type="region of interest" description="Disordered" evidence="17">
    <location>
        <begin position="870"/>
        <end position="889"/>
    </location>
</feature>
<dbReference type="SMART" id="SM00091">
    <property type="entry name" value="PAS"/>
    <property type="match status" value="3"/>
</dbReference>
<keyword evidence="10" id="KW-0805">Transcription regulation</keyword>
<keyword evidence="13" id="KW-0804">Transcription</keyword>
<feature type="compositionally biased region" description="Low complexity" evidence="17">
    <location>
        <begin position="1156"/>
        <end position="1179"/>
    </location>
</feature>
<keyword evidence="2" id="KW-0716">Sensory transduction</keyword>
<dbReference type="GO" id="GO:0043565">
    <property type="term" value="F:sequence-specific DNA binding"/>
    <property type="evidence" value="ECO:0007669"/>
    <property type="project" value="InterPro"/>
</dbReference>
<dbReference type="SMART" id="SM00401">
    <property type="entry name" value="ZnF_GATA"/>
    <property type="match status" value="1"/>
</dbReference>
<keyword evidence="5" id="KW-0479">Metal-binding</keyword>
<keyword evidence="21" id="KW-1185">Reference proteome</keyword>
<evidence type="ECO:0000259" key="18">
    <source>
        <dbReference type="PROSITE" id="PS50112"/>
    </source>
</evidence>
<evidence type="ECO:0000256" key="2">
    <source>
        <dbReference type="ARBA" id="ARBA00022606"/>
    </source>
</evidence>
<feature type="compositionally biased region" description="Polar residues" evidence="17">
    <location>
        <begin position="335"/>
        <end position="345"/>
    </location>
</feature>
<keyword evidence="1" id="KW-0600">Photoreceptor protein</keyword>
<dbReference type="EMBL" id="PUHQ01000002">
    <property type="protein sequence ID" value="KAG0667145.1"/>
    <property type="molecule type" value="Genomic_DNA"/>
</dbReference>
<organism evidence="20 21">
    <name type="scientific">Rhodotorula mucilaginosa</name>
    <name type="common">Yeast</name>
    <name type="synonym">Rhodotorula rubra</name>
    <dbReference type="NCBI Taxonomy" id="5537"/>
    <lineage>
        <taxon>Eukaryota</taxon>
        <taxon>Fungi</taxon>
        <taxon>Dikarya</taxon>
        <taxon>Basidiomycota</taxon>
        <taxon>Pucciniomycotina</taxon>
        <taxon>Microbotryomycetes</taxon>
        <taxon>Sporidiobolales</taxon>
        <taxon>Sporidiobolaceae</taxon>
        <taxon>Rhodotorula</taxon>
    </lineage>
</organism>
<keyword evidence="12" id="KW-0010">Activator</keyword>
<evidence type="ECO:0000256" key="10">
    <source>
        <dbReference type="ARBA" id="ARBA00023015"/>
    </source>
</evidence>
<evidence type="ECO:0000256" key="9">
    <source>
        <dbReference type="ARBA" id="ARBA00022991"/>
    </source>
</evidence>
<feature type="domain" description="PAS" evidence="18">
    <location>
        <begin position="646"/>
        <end position="712"/>
    </location>
</feature>
<evidence type="ECO:0000256" key="16">
    <source>
        <dbReference type="SAM" id="Coils"/>
    </source>
</evidence>
<keyword evidence="4" id="KW-0288">FMN</keyword>
<evidence type="ECO:0000256" key="13">
    <source>
        <dbReference type="ARBA" id="ARBA00023163"/>
    </source>
</evidence>
<evidence type="ECO:0000256" key="7">
    <source>
        <dbReference type="ARBA" id="ARBA00022771"/>
    </source>
</evidence>
<evidence type="ECO:0000256" key="14">
    <source>
        <dbReference type="ARBA" id="ARBA00023170"/>
    </source>
</evidence>
<dbReference type="SUPFAM" id="SSF57716">
    <property type="entry name" value="Glucocorticoid receptor-like (DNA-binding domain)"/>
    <property type="match status" value="1"/>
</dbReference>
<evidence type="ECO:0000256" key="12">
    <source>
        <dbReference type="ARBA" id="ARBA00023159"/>
    </source>
</evidence>
<gene>
    <name evidence="20" type="primary">WC1_3</name>
    <name evidence="20" type="ORF">C6P46_002557</name>
</gene>
<dbReference type="NCBIfam" id="TIGR00229">
    <property type="entry name" value="sensory_box"/>
    <property type="match status" value="2"/>
</dbReference>
<sequence>MQPFQSYSYDTGGPYSQPGSAHPSPQTSDFYADSYFEDSVASLAPAAYDVDPIEAAYGPQAVSAGSPSVYGGSVDHNMVDAEVDMLQASGLSGFDVPGGGGGSSMSTYAMEPPVAAVPPRSYSYAGPSGSHANNVFASPHARRDGGGGGPMSNAFAASSRQGVTGSSSASASQDAFARLRAGNMSIAPSTSVDNANSQQHSRSFSQQDRQQSHQQQYMAHQQAQLQQQQQQQQLQQKQQQQQRSAAERVRMLASMRTASSPVLSVSPGATFQLSPARPTLARPQSHQGVSLVLDEQAQLAQAMHQPYPSYSLSNPVYDLYGSSYGTAETASTPLAAYSQQQQQSPRAPLAVDTKPFSHNPSVPSDPYNPKALGLPSPPPRTNDGAKTTHQHKNIYSGSGFDLVGILARVVNRRSPTIEIGAVDMSCSFVVVDARKFDTPIVYASETFARLTGYETDEIVGRNCRFLQAPGDQAVVQGEKRRYTDGNAAHHLRKHIERGEETQVSLINYHKGGKPFINLVTCVPVSMDDSGQVSYFVGFQVDLVDQPAAILDKMQNGSYIVNYSVVHATIGRNPSVISFDPTVSTEAAEDSAQQVAQGQVTQALPRRDPAGTTLQQAREQVRTDEPGELIASVAAQGANALVNESMKRQFMRLLVDESDDLIHVLSLKGALLYVSGASRRLLEYEPNELLGKTLSSFCHPSDIVSVQRELKDAGVAASPTVNLVYRIRRKNSGYVWFEAQGRLHLEAGKGRKCVILSGRPREVPKMSWRDLEEEGGVGAGADEFWAKVCVDGIVLSATQSAQKMLGVSDVDSALLGKGIADLSRPRSDDAERFMSALRTTSRGEPTKVSHAIVPHPGATPINVVTRFYPARSGTDNQSKENVPAAPPTMQPICGSQVTVIAQVSLASKEAVRSGRRRLSSSTVTNTASMGSTTSASVSSVPTTLDMSSTTTAASAATTASASSAGVPCPTSVVAAAVPGTGPPGLTSFSALPSTFKALTSAPSASDNVFDELNVTRGTSWQFELHQMRLTNKKLREERQALEAIMKRKEQLAKAPPPSKAGSTQRACANCGRTSSAEWRSGPTGPKTLCNACGLRWSKARSQAAQAEKKRQQAGGDVKPSAAAMAYATSSGSPSESRSGSRDSSGSGSLSTAPTTMQGSPVLSGQQQPSPQSPRSSDSIPYASPLGLAPNNVSPVPLYASMSIAPEVRPIRPPLIHQPTSKLQHGFVASSSPGPPLSLSLLPDG</sequence>
<evidence type="ECO:0000259" key="19">
    <source>
        <dbReference type="PROSITE" id="PS50114"/>
    </source>
</evidence>
<dbReference type="PROSITE" id="PS00344">
    <property type="entry name" value="GATA_ZN_FINGER_1"/>
    <property type="match status" value="1"/>
</dbReference>
<comment type="caution">
    <text evidence="20">The sequence shown here is derived from an EMBL/GenBank/DDBJ whole genome shotgun (WGS) entry which is preliminary data.</text>
</comment>
<feature type="compositionally biased region" description="Low complexity" evidence="17">
    <location>
        <begin position="923"/>
        <end position="941"/>
    </location>
</feature>
<reference evidence="20 21" key="1">
    <citation type="submission" date="2020-11" db="EMBL/GenBank/DDBJ databases">
        <title>Kefir isolates.</title>
        <authorList>
            <person name="Marcisauskas S."/>
            <person name="Kim Y."/>
            <person name="Blasche S."/>
        </authorList>
    </citation>
    <scope>NUCLEOTIDE SEQUENCE [LARGE SCALE GENOMIC DNA]</scope>
    <source>
        <strain evidence="20 21">KR</strain>
    </source>
</reference>
<dbReference type="GO" id="GO:0009881">
    <property type="term" value="F:photoreceptor activity"/>
    <property type="evidence" value="ECO:0007669"/>
    <property type="project" value="UniProtKB-KW"/>
</dbReference>
<dbReference type="Pfam" id="PF08447">
    <property type="entry name" value="PAS_3"/>
    <property type="match status" value="1"/>
</dbReference>
<dbReference type="CDD" id="cd00130">
    <property type="entry name" value="PAS"/>
    <property type="match status" value="2"/>
</dbReference>
<dbReference type="InterPro" id="IPR000014">
    <property type="entry name" value="PAS"/>
</dbReference>
<dbReference type="InterPro" id="IPR035965">
    <property type="entry name" value="PAS-like_dom_sf"/>
</dbReference>
<dbReference type="GO" id="GO:0006355">
    <property type="term" value="P:regulation of DNA-templated transcription"/>
    <property type="evidence" value="ECO:0007669"/>
    <property type="project" value="InterPro"/>
</dbReference>
<dbReference type="PROSITE" id="PS50112">
    <property type="entry name" value="PAS"/>
    <property type="match status" value="2"/>
</dbReference>
<dbReference type="InterPro" id="IPR013655">
    <property type="entry name" value="PAS_fold_3"/>
</dbReference>
<proteinExistence type="predicted"/>
<feature type="compositionally biased region" description="Low complexity" evidence="17">
    <location>
        <begin position="1128"/>
        <end position="1149"/>
    </location>
</feature>
<feature type="coiled-coil region" evidence="16">
    <location>
        <begin position="1023"/>
        <end position="1053"/>
    </location>
</feature>
<feature type="compositionally biased region" description="Polar residues" evidence="17">
    <location>
        <begin position="155"/>
        <end position="165"/>
    </location>
</feature>
<feature type="region of interest" description="Disordered" evidence="17">
    <location>
        <begin position="134"/>
        <end position="171"/>
    </location>
</feature>
<evidence type="ECO:0000256" key="4">
    <source>
        <dbReference type="ARBA" id="ARBA00022643"/>
    </source>
</evidence>
<dbReference type="Gene3D" id="3.30.450.20">
    <property type="entry name" value="PAS domain"/>
    <property type="match status" value="2"/>
</dbReference>
<evidence type="ECO:0000313" key="20">
    <source>
        <dbReference type="EMBL" id="KAG0667145.1"/>
    </source>
</evidence>
<dbReference type="FunFam" id="3.30.450.20:FF:000064">
    <property type="entry name" value="Vivid PAS protein VVD"/>
    <property type="match status" value="1"/>
</dbReference>
<dbReference type="Gene3D" id="3.30.50.10">
    <property type="entry name" value="Erythroid Transcription Factor GATA-1, subunit A"/>
    <property type="match status" value="1"/>
</dbReference>
<name>A0A9P6W9S1_RHOMI</name>
<keyword evidence="11" id="KW-0238">DNA-binding</keyword>
<dbReference type="InterPro" id="IPR013088">
    <property type="entry name" value="Znf_NHR/GATA"/>
</dbReference>
<evidence type="ECO:0000256" key="3">
    <source>
        <dbReference type="ARBA" id="ARBA00022630"/>
    </source>
</evidence>
<feature type="region of interest" description="Disordered" evidence="17">
    <location>
        <begin position="187"/>
        <end position="224"/>
    </location>
</feature>
<feature type="region of interest" description="Disordered" evidence="17">
    <location>
        <begin position="909"/>
        <end position="941"/>
    </location>
</feature>
<dbReference type="GO" id="GO:0008270">
    <property type="term" value="F:zinc ion binding"/>
    <property type="evidence" value="ECO:0007669"/>
    <property type="project" value="UniProtKB-KW"/>
</dbReference>
<keyword evidence="8" id="KW-0862">Zinc</keyword>
<dbReference type="Pfam" id="PF00320">
    <property type="entry name" value="GATA"/>
    <property type="match status" value="1"/>
</dbReference>
<evidence type="ECO:0000256" key="5">
    <source>
        <dbReference type="ARBA" id="ARBA00022723"/>
    </source>
</evidence>
<dbReference type="OrthoDB" id="447251at2759"/>
<protein>
    <submittedName>
        <fullName evidence="20">Blue light receptor</fullName>
    </submittedName>
</protein>
<feature type="region of interest" description="Disordered" evidence="17">
    <location>
        <begin position="335"/>
        <end position="389"/>
    </location>
</feature>
<dbReference type="PANTHER" id="PTHR47429:SF7">
    <property type="entry name" value="GATA-FACTOR"/>
    <property type="match status" value="1"/>
</dbReference>
<dbReference type="InterPro" id="IPR001610">
    <property type="entry name" value="PAC"/>
</dbReference>
<feature type="domain" description="GATA-type" evidence="19">
    <location>
        <begin position="1060"/>
        <end position="1093"/>
    </location>
</feature>
<evidence type="ECO:0000256" key="17">
    <source>
        <dbReference type="SAM" id="MobiDB-lite"/>
    </source>
</evidence>
<keyword evidence="3" id="KW-0285">Flavoprotein</keyword>
<feature type="region of interest" description="Disordered" evidence="17">
    <location>
        <begin position="1102"/>
        <end position="1186"/>
    </location>
</feature>
<keyword evidence="14 20" id="KW-0675">Receptor</keyword>
<evidence type="ECO:0000313" key="21">
    <source>
        <dbReference type="Proteomes" id="UP000777482"/>
    </source>
</evidence>
<evidence type="ECO:0000256" key="6">
    <source>
        <dbReference type="ARBA" id="ARBA00022737"/>
    </source>
</evidence>
<dbReference type="Pfam" id="PF13426">
    <property type="entry name" value="PAS_9"/>
    <property type="match status" value="1"/>
</dbReference>
<evidence type="ECO:0000256" key="8">
    <source>
        <dbReference type="ARBA" id="ARBA00022833"/>
    </source>
</evidence>
<evidence type="ECO:0000256" key="11">
    <source>
        <dbReference type="ARBA" id="ARBA00023125"/>
    </source>
</evidence>
<feature type="compositionally biased region" description="Polar residues" evidence="17">
    <location>
        <begin position="187"/>
        <end position="196"/>
    </location>
</feature>
<keyword evidence="6" id="KW-0677">Repeat</keyword>
<keyword evidence="9" id="KW-0157">Chromophore</keyword>